<dbReference type="Proteomes" id="UP000215027">
    <property type="component" value="Plasmid III"/>
</dbReference>
<name>A0A160T8N4_9CHLR</name>
<dbReference type="EMBL" id="LN890657">
    <property type="protein sequence ID" value="CUS06442.1"/>
    <property type="molecule type" value="Genomic_DNA"/>
</dbReference>
<sequence>MTAKAEFPDTDNLIRRYQSGESLYKLASEKGVTPKVIARIMREAGVLESRQGLRIDLDIESIIAHYLAGESEKAISDSLGVNRWTIRRRLQAAGIEPRGRSEAELLKWSQMTAEQKRQQVAPAHDAVRGVPVPHARKVKIAKGKERMQGHAVAAERHLAQVLTDRGLTVTLQRAVDKYNIDIAIDSPPVAVEIFGGGWHSSGDHARRFFERTKYFLDCGWNVVIVWVDGRRYPVGVGCADYVAAFVQELGGDISGRGQYRVILGDGQDAPATDSYFNSLAVIERLRGG</sequence>
<geneLocation type="plasmid" evidence="1 2">
    <name>III</name>
</geneLocation>
<evidence type="ECO:0000313" key="1">
    <source>
        <dbReference type="EMBL" id="CUS06442.1"/>
    </source>
</evidence>
<dbReference type="InterPro" id="IPR011335">
    <property type="entry name" value="Restrct_endonuc-II-like"/>
</dbReference>
<dbReference type="AlphaFoldDB" id="A0A160T8N4"/>
<keyword evidence="1" id="KW-0614">Plasmid</keyword>
<proteinExistence type="predicted"/>
<keyword evidence="2" id="KW-1185">Reference proteome</keyword>
<dbReference type="Gene3D" id="3.40.960.10">
    <property type="entry name" value="VSR Endonuclease"/>
    <property type="match status" value="1"/>
</dbReference>
<gene>
    <name evidence="1" type="ORF">CFX0092_P0042</name>
</gene>
<protein>
    <submittedName>
        <fullName evidence="1">Uncharacterized protein</fullName>
    </submittedName>
</protein>
<accession>A0A160T8N4</accession>
<organism evidence="1 2">
    <name type="scientific">Candidatus Promineifilum breve</name>
    <dbReference type="NCBI Taxonomy" id="1806508"/>
    <lineage>
        <taxon>Bacteria</taxon>
        <taxon>Bacillati</taxon>
        <taxon>Chloroflexota</taxon>
        <taxon>Ardenticatenia</taxon>
        <taxon>Candidatus Promineifilales</taxon>
        <taxon>Candidatus Promineifilaceae</taxon>
        <taxon>Candidatus Promineifilum</taxon>
    </lineage>
</organism>
<reference evidence="1" key="1">
    <citation type="submission" date="2016-01" db="EMBL/GenBank/DDBJ databases">
        <authorList>
            <person name="Mcilroy J.S."/>
            <person name="Karst M S."/>
            <person name="Albertsen M."/>
        </authorList>
    </citation>
    <scope>NUCLEOTIDE SEQUENCE</scope>
    <source>
        <strain evidence="1">Cfx-K</strain>
        <plasmid evidence="1">III</plasmid>
    </source>
</reference>
<dbReference type="KEGG" id="pbf:CFX0092_P0042"/>
<dbReference type="SUPFAM" id="SSF52980">
    <property type="entry name" value="Restriction endonuclease-like"/>
    <property type="match status" value="1"/>
</dbReference>
<evidence type="ECO:0000313" key="2">
    <source>
        <dbReference type="Proteomes" id="UP000215027"/>
    </source>
</evidence>